<sequence length="165" mass="18002">MSSDPIWGVGGPMFGLAYKKQESAEEEHKKSCKSFGNNDGGRELQVGKWFPRQLTAASQGYHGRSQAGIHGASELGGAYFTVISRSYIDVNDDQGDVIYYPGPESKTQKKGDPVTLCGGSAQLMVNLSTKPVRVFRAGGPLWTFELTRREGQMPLDQLTSIPTEE</sequence>
<dbReference type="InterPro" id="IPR003105">
    <property type="entry name" value="SRA_YDG"/>
</dbReference>
<dbReference type="Pfam" id="PF02182">
    <property type="entry name" value="SAD_SRA"/>
    <property type="match status" value="1"/>
</dbReference>
<evidence type="ECO:0000313" key="4">
    <source>
        <dbReference type="EMBL" id="KXT18104.1"/>
    </source>
</evidence>
<evidence type="ECO:0000259" key="3">
    <source>
        <dbReference type="PROSITE" id="PS51015"/>
    </source>
</evidence>
<evidence type="ECO:0000313" key="5">
    <source>
        <dbReference type="Proteomes" id="UP000073492"/>
    </source>
</evidence>
<protein>
    <recommendedName>
        <fullName evidence="3">YDG domain-containing protein</fullName>
    </recommendedName>
</protein>
<keyword evidence="1 2" id="KW-0539">Nucleus</keyword>
<comment type="subcellular location">
    <subcellularLocation>
        <location evidence="2">Nucleus</location>
    </subcellularLocation>
</comment>
<dbReference type="AlphaFoldDB" id="A0A139IU47"/>
<feature type="domain" description="YDG" evidence="3">
    <location>
        <begin position="39"/>
        <end position="165"/>
    </location>
</feature>
<evidence type="ECO:0000256" key="1">
    <source>
        <dbReference type="ARBA" id="ARBA00023242"/>
    </source>
</evidence>
<proteinExistence type="predicted"/>
<dbReference type="STRING" id="113226.A0A139IU47"/>
<dbReference type="Proteomes" id="UP000073492">
    <property type="component" value="Unassembled WGS sequence"/>
</dbReference>
<dbReference type="EMBL" id="LFZO01000011">
    <property type="protein sequence ID" value="KXT18104.1"/>
    <property type="molecule type" value="Genomic_DNA"/>
</dbReference>
<evidence type="ECO:0000256" key="2">
    <source>
        <dbReference type="PROSITE-ProRule" id="PRU00358"/>
    </source>
</evidence>
<dbReference type="Gene3D" id="2.30.280.10">
    <property type="entry name" value="SRA-YDG"/>
    <property type="match status" value="1"/>
</dbReference>
<dbReference type="OrthoDB" id="2270193at2759"/>
<comment type="caution">
    <text evidence="4">The sequence shown here is derived from an EMBL/GenBank/DDBJ whole genome shotgun (WGS) entry which is preliminary data.</text>
</comment>
<keyword evidence="5" id="KW-1185">Reference proteome</keyword>
<reference evidence="4 5" key="1">
    <citation type="submission" date="2015-07" db="EMBL/GenBank/DDBJ databases">
        <title>Comparative genomics of the Sigatoka disease complex on banana suggests a link between parallel evolutionary changes in Pseudocercospora fijiensis and Pseudocercospora eumusae and increased virulence on the banana host.</title>
        <authorList>
            <person name="Chang T.-C."/>
            <person name="Salvucci A."/>
            <person name="Crous P.W."/>
            <person name="Stergiopoulos I."/>
        </authorList>
    </citation>
    <scope>NUCLEOTIDE SEQUENCE [LARGE SCALE GENOMIC DNA]</scope>
    <source>
        <strain evidence="4 5">CBS 116634</strain>
    </source>
</reference>
<dbReference type="SUPFAM" id="SSF88697">
    <property type="entry name" value="PUA domain-like"/>
    <property type="match status" value="1"/>
</dbReference>
<dbReference type="InterPro" id="IPR015947">
    <property type="entry name" value="PUA-like_sf"/>
</dbReference>
<dbReference type="GO" id="GO:0005634">
    <property type="term" value="C:nucleus"/>
    <property type="evidence" value="ECO:0007669"/>
    <property type="project" value="UniProtKB-SubCell"/>
</dbReference>
<accession>A0A139IU47</accession>
<organism evidence="4 5">
    <name type="scientific">Pseudocercospora musae</name>
    <dbReference type="NCBI Taxonomy" id="113226"/>
    <lineage>
        <taxon>Eukaryota</taxon>
        <taxon>Fungi</taxon>
        <taxon>Dikarya</taxon>
        <taxon>Ascomycota</taxon>
        <taxon>Pezizomycotina</taxon>
        <taxon>Dothideomycetes</taxon>
        <taxon>Dothideomycetidae</taxon>
        <taxon>Mycosphaerellales</taxon>
        <taxon>Mycosphaerellaceae</taxon>
        <taxon>Pseudocercospora</taxon>
    </lineage>
</organism>
<name>A0A139IU47_9PEZI</name>
<dbReference type="InterPro" id="IPR036987">
    <property type="entry name" value="SRA-YDG_sf"/>
</dbReference>
<dbReference type="PROSITE" id="PS51015">
    <property type="entry name" value="YDG"/>
    <property type="match status" value="1"/>
</dbReference>
<gene>
    <name evidence="4" type="ORF">AC579_4563</name>
</gene>